<evidence type="ECO:0000256" key="1">
    <source>
        <dbReference type="SAM" id="Phobius"/>
    </source>
</evidence>
<dbReference type="EMBL" id="JAMGBB010000001">
    <property type="protein sequence ID" value="MCL6741498.1"/>
    <property type="molecule type" value="Genomic_DNA"/>
</dbReference>
<keyword evidence="1" id="KW-1133">Transmembrane helix</keyword>
<feature type="transmembrane region" description="Helical" evidence="1">
    <location>
        <begin position="38"/>
        <end position="59"/>
    </location>
</feature>
<gene>
    <name evidence="2" type="ORF">LZ518_10175</name>
</gene>
<feature type="transmembrane region" description="Helical" evidence="1">
    <location>
        <begin position="79"/>
        <end position="100"/>
    </location>
</feature>
<feature type="transmembrane region" description="Helical" evidence="1">
    <location>
        <begin position="112"/>
        <end position="130"/>
    </location>
</feature>
<dbReference type="RefSeq" id="WP_249915879.1">
    <property type="nucleotide sequence ID" value="NZ_JAMGBB010000001.1"/>
</dbReference>
<organism evidence="2 3">
    <name type="scientific">Sphingomonas brevis</name>
    <dbReference type="NCBI Taxonomy" id="2908206"/>
    <lineage>
        <taxon>Bacteria</taxon>
        <taxon>Pseudomonadati</taxon>
        <taxon>Pseudomonadota</taxon>
        <taxon>Alphaproteobacteria</taxon>
        <taxon>Sphingomonadales</taxon>
        <taxon>Sphingomonadaceae</taxon>
        <taxon>Sphingomonas</taxon>
    </lineage>
</organism>
<reference evidence="2" key="1">
    <citation type="submission" date="2022-05" db="EMBL/GenBank/DDBJ databases">
        <authorList>
            <person name="Jo J.-H."/>
            <person name="Im W.-T."/>
        </authorList>
    </citation>
    <scope>NUCLEOTIDE SEQUENCE</scope>
    <source>
        <strain evidence="2">RB56-2</strain>
    </source>
</reference>
<accession>A0ABT0SAU3</accession>
<protein>
    <submittedName>
        <fullName evidence="2">DUF1345 domain-containing protein</fullName>
    </submittedName>
</protein>
<dbReference type="Pfam" id="PF07077">
    <property type="entry name" value="DUF1345"/>
    <property type="match status" value="1"/>
</dbReference>
<keyword evidence="3" id="KW-1185">Reference proteome</keyword>
<feature type="transmembrane region" description="Helical" evidence="1">
    <location>
        <begin position="190"/>
        <end position="213"/>
    </location>
</feature>
<dbReference type="InterPro" id="IPR009781">
    <property type="entry name" value="DUF1345"/>
</dbReference>
<name>A0ABT0SAU3_9SPHN</name>
<dbReference type="Proteomes" id="UP001165383">
    <property type="component" value="Unassembled WGS sequence"/>
</dbReference>
<evidence type="ECO:0000313" key="2">
    <source>
        <dbReference type="EMBL" id="MCL6741498.1"/>
    </source>
</evidence>
<keyword evidence="1" id="KW-0472">Membrane</keyword>
<evidence type="ECO:0000313" key="3">
    <source>
        <dbReference type="Proteomes" id="UP001165383"/>
    </source>
</evidence>
<proteinExistence type="predicted"/>
<comment type="caution">
    <text evidence="2">The sequence shown here is derived from an EMBL/GenBank/DDBJ whole genome shotgun (WGS) entry which is preliminary data.</text>
</comment>
<keyword evidence="1" id="KW-0812">Transmembrane</keyword>
<sequence>MAREMNIGNRIGPPRFLLFLAILAAGYAASMTMLTRPQAMMVSFDFAALLFLLGCLPLFRRHAQDMRKAALENDANRVILLIVTVVLSMVILVTVAGELIGPHHPAPIEKLMIILTLILAWLFANTVYALHYAHLFYSRDDGGKDLAGLIFPGERAEPDYSDFVYFSFTLGIALQTSDVAITSPGIRRIVIGQCIAAFVYNIVVLALAVSVLASR</sequence>